<accession>A0ABD3CST6</accession>
<evidence type="ECO:0000313" key="6">
    <source>
        <dbReference type="EMBL" id="KAL3631750.1"/>
    </source>
</evidence>
<keyword evidence="7" id="KW-1185">Reference proteome</keyword>
<dbReference type="InterPro" id="IPR001841">
    <property type="entry name" value="Znf_RING"/>
</dbReference>
<proteinExistence type="predicted"/>
<dbReference type="Pfam" id="PF13639">
    <property type="entry name" value="zf-RING_2"/>
    <property type="match status" value="1"/>
</dbReference>
<gene>
    <name evidence="6" type="ORF">CASFOL_024734</name>
</gene>
<evidence type="ECO:0000313" key="7">
    <source>
        <dbReference type="Proteomes" id="UP001632038"/>
    </source>
</evidence>
<comment type="caution">
    <text evidence="6">The sequence shown here is derived from an EMBL/GenBank/DDBJ whole genome shotgun (WGS) entry which is preliminary data.</text>
</comment>
<dbReference type="Proteomes" id="UP001632038">
    <property type="component" value="Unassembled WGS sequence"/>
</dbReference>
<organism evidence="6 7">
    <name type="scientific">Castilleja foliolosa</name>
    <dbReference type="NCBI Taxonomy" id="1961234"/>
    <lineage>
        <taxon>Eukaryota</taxon>
        <taxon>Viridiplantae</taxon>
        <taxon>Streptophyta</taxon>
        <taxon>Embryophyta</taxon>
        <taxon>Tracheophyta</taxon>
        <taxon>Spermatophyta</taxon>
        <taxon>Magnoliopsida</taxon>
        <taxon>eudicotyledons</taxon>
        <taxon>Gunneridae</taxon>
        <taxon>Pentapetalae</taxon>
        <taxon>asterids</taxon>
        <taxon>lamiids</taxon>
        <taxon>Lamiales</taxon>
        <taxon>Orobanchaceae</taxon>
        <taxon>Pedicularideae</taxon>
        <taxon>Castillejinae</taxon>
        <taxon>Castilleja</taxon>
    </lineage>
</organism>
<keyword evidence="1" id="KW-0479">Metal-binding</keyword>
<evidence type="ECO:0000256" key="2">
    <source>
        <dbReference type="ARBA" id="ARBA00022771"/>
    </source>
</evidence>
<evidence type="ECO:0000256" key="1">
    <source>
        <dbReference type="ARBA" id="ARBA00022723"/>
    </source>
</evidence>
<keyword evidence="2 4" id="KW-0863">Zinc-finger</keyword>
<dbReference type="InterPro" id="IPR052788">
    <property type="entry name" value="RING-type_E3_ligase_ATL"/>
</dbReference>
<reference evidence="7" key="1">
    <citation type="journal article" date="2024" name="IScience">
        <title>Strigolactones Initiate the Formation of Haustorium-like Structures in Castilleja.</title>
        <authorList>
            <person name="Buerger M."/>
            <person name="Peterson D."/>
            <person name="Chory J."/>
        </authorList>
    </citation>
    <scope>NUCLEOTIDE SEQUENCE [LARGE SCALE GENOMIC DNA]</scope>
</reference>
<dbReference type="Gene3D" id="3.30.40.10">
    <property type="entry name" value="Zinc/RING finger domain, C3HC4 (zinc finger)"/>
    <property type="match status" value="1"/>
</dbReference>
<sequence length="256" mass="29767">MGSELGYAYDFHLRMLEEDEITSKYKSKRKDGVKTFLFEFTTNFILKKRSQDVEEEESSSSDVIIDSERFDTYMYPNVDDQKMDFHLLLWDVDLRLMQYWMNGDEIIFLLNETLDFTRNIASDPQHVLLNLIPVAVCIEVRTVQQDGETLDDAMDRAIRAEYTVPMFTDPTYMCYSRSSFLRELSKVRVANVEEGLALMPVCPICSRSCTLGAQISTLPKCGHTFHSHCIFLWIKDKGLICPSCPSPAYERIWEWL</sequence>
<evidence type="ECO:0000259" key="5">
    <source>
        <dbReference type="PROSITE" id="PS50089"/>
    </source>
</evidence>
<protein>
    <recommendedName>
        <fullName evidence="5">RING-type domain-containing protein</fullName>
    </recommendedName>
</protein>
<dbReference type="AlphaFoldDB" id="A0ABD3CST6"/>
<dbReference type="PANTHER" id="PTHR45798:SF88">
    <property type="entry name" value="RING-H2 FINGER PROTEIN ATL61-RELATED"/>
    <property type="match status" value="1"/>
</dbReference>
<evidence type="ECO:0000256" key="3">
    <source>
        <dbReference type="ARBA" id="ARBA00022833"/>
    </source>
</evidence>
<dbReference type="InterPro" id="IPR013083">
    <property type="entry name" value="Znf_RING/FYVE/PHD"/>
</dbReference>
<evidence type="ECO:0000256" key="4">
    <source>
        <dbReference type="PROSITE-ProRule" id="PRU00175"/>
    </source>
</evidence>
<keyword evidence="3" id="KW-0862">Zinc</keyword>
<dbReference type="GO" id="GO:0008270">
    <property type="term" value="F:zinc ion binding"/>
    <property type="evidence" value="ECO:0007669"/>
    <property type="project" value="UniProtKB-KW"/>
</dbReference>
<dbReference type="PROSITE" id="PS50089">
    <property type="entry name" value="ZF_RING_2"/>
    <property type="match status" value="1"/>
</dbReference>
<dbReference type="EMBL" id="JAVIJP010000032">
    <property type="protein sequence ID" value="KAL3631750.1"/>
    <property type="molecule type" value="Genomic_DNA"/>
</dbReference>
<name>A0ABD3CST6_9LAMI</name>
<dbReference type="PANTHER" id="PTHR45798">
    <property type="entry name" value="RING-H2 FINGER PROTEIN ATL61-RELATED-RELATED"/>
    <property type="match status" value="1"/>
</dbReference>
<feature type="domain" description="RING-type" evidence="5">
    <location>
        <begin position="202"/>
        <end position="244"/>
    </location>
</feature>
<dbReference type="SUPFAM" id="SSF57850">
    <property type="entry name" value="RING/U-box"/>
    <property type="match status" value="1"/>
</dbReference>
<dbReference type="SMART" id="SM00184">
    <property type="entry name" value="RING"/>
    <property type="match status" value="1"/>
</dbReference>